<keyword evidence="2" id="KW-1185">Reference proteome</keyword>
<evidence type="ECO:0000313" key="1">
    <source>
        <dbReference type="EMBL" id="NNH75668.1"/>
    </source>
</evidence>
<dbReference type="Proteomes" id="UP000586827">
    <property type="component" value="Unassembled WGS sequence"/>
</dbReference>
<dbReference type="EMBL" id="JABELX010000025">
    <property type="protein sequence ID" value="NNH75668.1"/>
    <property type="molecule type" value="Genomic_DNA"/>
</dbReference>
<organism evidence="1 2">
    <name type="scientific">Nocardia uniformis</name>
    <dbReference type="NCBI Taxonomy" id="53432"/>
    <lineage>
        <taxon>Bacteria</taxon>
        <taxon>Bacillati</taxon>
        <taxon>Actinomycetota</taxon>
        <taxon>Actinomycetes</taxon>
        <taxon>Mycobacteriales</taxon>
        <taxon>Nocardiaceae</taxon>
        <taxon>Nocardia</taxon>
    </lineage>
</organism>
<gene>
    <name evidence="1" type="ORF">HLB23_38450</name>
</gene>
<evidence type="ECO:0000313" key="2">
    <source>
        <dbReference type="Proteomes" id="UP000586827"/>
    </source>
</evidence>
<name>A0A849CD03_9NOCA</name>
<protein>
    <submittedName>
        <fullName evidence="1">Uncharacterized protein</fullName>
    </submittedName>
</protein>
<accession>A0A849CD03</accession>
<proteinExistence type="predicted"/>
<dbReference type="AlphaFoldDB" id="A0A849CD03"/>
<sequence>MDFPNVVRGFPVYFSCIRLAVLAGSDFPIFIPCKELVVMNARDRVVLRDPHLPLSAVIARFDRIADEVVPLSRKAAAALPESSVTWRRLADLLVDTSVPFEVMDVDAVWAWLVEWARREGDDAVLVCAGLAVPMLAATAARLAIRIDGERADAEAAVLAAFVAAIARIDLLTPHLWCALRWAAYRGGRGWEKAEAITSVPIPSQESGVRPLSPEGGLEALLALAVAEDVIDAEAAALIADTRLSGRSLISFATEHAKPYRRLNERRKRAEEQLGTWLRQRIGEAESGRTSIVEAAAIDATAFIRPTQKPILRAPRIFGPSDASTGCARPSQVCAHPTLLEVKRCA</sequence>
<comment type="caution">
    <text evidence="1">The sequence shown here is derived from an EMBL/GenBank/DDBJ whole genome shotgun (WGS) entry which is preliminary data.</text>
</comment>
<dbReference type="RefSeq" id="WP_170264395.1">
    <property type="nucleotide sequence ID" value="NZ_JABELX010000025.1"/>
</dbReference>
<reference evidence="1 2" key="1">
    <citation type="submission" date="2020-05" db="EMBL/GenBank/DDBJ databases">
        <title>MicrobeNet Type strains.</title>
        <authorList>
            <person name="Nicholson A.C."/>
        </authorList>
    </citation>
    <scope>NUCLEOTIDE SEQUENCE [LARGE SCALE GENOMIC DNA]</scope>
    <source>
        <strain evidence="1 2">JCM 3224</strain>
    </source>
</reference>